<dbReference type="EMBL" id="AUZZ01005292">
    <property type="protein sequence ID" value="EQD50184.1"/>
    <property type="molecule type" value="Genomic_DNA"/>
</dbReference>
<gene>
    <name evidence="2" type="ORF">B2A_07395</name>
</gene>
<organism evidence="2">
    <name type="scientific">mine drainage metagenome</name>
    <dbReference type="NCBI Taxonomy" id="410659"/>
    <lineage>
        <taxon>unclassified sequences</taxon>
        <taxon>metagenomes</taxon>
        <taxon>ecological metagenomes</taxon>
    </lineage>
</organism>
<comment type="caution">
    <text evidence="2">The sequence shown here is derived from an EMBL/GenBank/DDBJ whole genome shotgun (WGS) entry which is preliminary data.</text>
</comment>
<reference evidence="2" key="2">
    <citation type="journal article" date="2014" name="ISME J.">
        <title>Microbial stratification in low pH oxic and suboxic macroscopic growths along an acid mine drainage.</title>
        <authorList>
            <person name="Mendez-Garcia C."/>
            <person name="Mesa V."/>
            <person name="Sprenger R.R."/>
            <person name="Richter M."/>
            <person name="Diez M.S."/>
            <person name="Solano J."/>
            <person name="Bargiela R."/>
            <person name="Golyshina O.V."/>
            <person name="Manteca A."/>
            <person name="Ramos J.L."/>
            <person name="Gallego J.R."/>
            <person name="Llorente I."/>
            <person name="Martins Dos Santos V.A."/>
            <person name="Jensen O.N."/>
            <person name="Pelaez A.I."/>
            <person name="Sanchez J."/>
            <person name="Ferrer M."/>
        </authorList>
    </citation>
    <scope>NUCLEOTIDE SEQUENCE</scope>
</reference>
<evidence type="ECO:0000313" key="2">
    <source>
        <dbReference type="EMBL" id="EQD50184.1"/>
    </source>
</evidence>
<dbReference type="AlphaFoldDB" id="T1BB10"/>
<keyword evidence="1" id="KW-0472">Membrane</keyword>
<feature type="transmembrane region" description="Helical" evidence="1">
    <location>
        <begin position="38"/>
        <end position="59"/>
    </location>
</feature>
<protein>
    <submittedName>
        <fullName evidence="2">Uncharacterized protein</fullName>
    </submittedName>
</protein>
<evidence type="ECO:0000256" key="1">
    <source>
        <dbReference type="SAM" id="Phobius"/>
    </source>
</evidence>
<proteinExistence type="predicted"/>
<keyword evidence="1" id="KW-0812">Transmembrane</keyword>
<name>T1BB10_9ZZZZ</name>
<accession>T1BB10</accession>
<reference evidence="2" key="1">
    <citation type="submission" date="2013-08" db="EMBL/GenBank/DDBJ databases">
        <authorList>
            <person name="Mendez C."/>
            <person name="Richter M."/>
            <person name="Ferrer M."/>
            <person name="Sanchez J."/>
        </authorList>
    </citation>
    <scope>NUCLEOTIDE SEQUENCE</scope>
</reference>
<keyword evidence="1" id="KW-1133">Transmembrane helix</keyword>
<sequence length="249" mass="27114">MISSAICRRIAVSAHVFIVYHSYYPIRIGYESDDDMELLAKTALTVIVIVAILSAVYLVEYFLVAPPAPLNQAQANSLVVRDLMQHSPGANVSILNSSPSSVYPGSWNIFVRLVYNQSTACPSMTTESFIYPATGFLNTTSIYSNYSNGTCRLYMSLANASRGVSRIIGLAPLAIDVPYNDSISGVVSLVDNYGYANVMASAHIYNSLNIAGKNMSNVWLVTYTSPQHNTSYYVVLNTSGDIIYKGAKV</sequence>